<keyword evidence="6 8" id="KW-1133">Transmembrane helix</keyword>
<dbReference type="OrthoDB" id="3404679at2"/>
<feature type="transmembrane region" description="Helical" evidence="8">
    <location>
        <begin position="251"/>
        <end position="267"/>
    </location>
</feature>
<dbReference type="GO" id="GO:0010041">
    <property type="term" value="P:response to iron(III) ion"/>
    <property type="evidence" value="ECO:0007669"/>
    <property type="project" value="TreeGrafter"/>
</dbReference>
<evidence type="ECO:0000256" key="3">
    <source>
        <dbReference type="ARBA" id="ARBA00022676"/>
    </source>
</evidence>
<sequence>MKHKTLKYTDHAFFALVLLAAAFVRLFRLGRCAFKGDTINYYRNAAAGTGVFEIWRDYPWHNQVPFTESFMLAFLKVFQLPVNHFTVRLPFALIGIGAVAVLYYFVRPRWGRITALLAALFCAFAPYHVYLSREAYYYAGVVLTSALALWAFWPVWTRALRTEPPDWRAFGLWWAASLLAAHTHMSVWPVFGVQWLMLAWSAFKTHRADRDLLLQWSKPLVLTPLLVAVVLSPWIYRLFTASRLHPPGHEARFVEWLASVAGIVPVMTFGTQWFALLWLLVPVSGVVWTVWRGSEQVRPHTRRLLLLSAFQAVALLSVFTVLGKGYPLKHTYCAPLFAPVAVLTAIGIAGWGSWLTASRKTDGRIVAVALAAVCVALWLVPVRANVNLPGKTKMFRYVERWFESNAREQTPLVVADQLTAIQMSAAVPEKAYLTFLSPQGRMSDPEQRRKVQAFRRERLREMMDRFPSAMYVDYLDHAKMQHPGESTWNPREFFAHTVVFTNREALTLRRWGVAPRPDFYGEGTEGMITRIHYNKAEDLAHRAAAQETSLLPLYGEGWSYVKTRDLRDWAILGSRATLRVLNGGDQPRRVNLSIEAVPLGGMKTITLSDGAEFTFENRALGKWVTEAIEFAPGTNRVTLTDASPATGDTRPLLIRSISFE</sequence>
<dbReference type="Proteomes" id="UP000035268">
    <property type="component" value="Chromosome"/>
</dbReference>
<evidence type="ECO:0000256" key="8">
    <source>
        <dbReference type="SAM" id="Phobius"/>
    </source>
</evidence>
<evidence type="ECO:0000256" key="6">
    <source>
        <dbReference type="ARBA" id="ARBA00022989"/>
    </source>
</evidence>
<evidence type="ECO:0000256" key="7">
    <source>
        <dbReference type="ARBA" id="ARBA00023136"/>
    </source>
</evidence>
<dbReference type="GO" id="GO:0016763">
    <property type="term" value="F:pentosyltransferase activity"/>
    <property type="evidence" value="ECO:0007669"/>
    <property type="project" value="TreeGrafter"/>
</dbReference>
<name>A0A0G3EHX9_9BACT</name>
<keyword evidence="2" id="KW-1003">Cell membrane</keyword>
<dbReference type="STRING" id="1307763.L21SP4_01795"/>
<dbReference type="InterPro" id="IPR050297">
    <property type="entry name" value="LipidA_mod_glycosyltrf_83"/>
</dbReference>
<keyword evidence="3" id="KW-0328">Glycosyltransferase</keyword>
<dbReference type="PANTHER" id="PTHR33908:SF3">
    <property type="entry name" value="UNDECAPRENYL PHOSPHATE-ALPHA-4-AMINO-4-DEOXY-L-ARABINOSE ARABINOSYL TRANSFERASE"/>
    <property type="match status" value="1"/>
</dbReference>
<keyword evidence="4" id="KW-0808">Transferase</keyword>
<evidence type="ECO:0000313" key="11">
    <source>
        <dbReference type="Proteomes" id="UP000035268"/>
    </source>
</evidence>
<protein>
    <submittedName>
        <fullName evidence="10">Putative membrane protein</fullName>
    </submittedName>
</protein>
<dbReference type="Pfam" id="PF13231">
    <property type="entry name" value="PMT_2"/>
    <property type="match status" value="1"/>
</dbReference>
<evidence type="ECO:0000313" key="10">
    <source>
        <dbReference type="EMBL" id="AKJ65032.1"/>
    </source>
</evidence>
<feature type="domain" description="Glycosyltransferase RgtA/B/C/D-like" evidence="9">
    <location>
        <begin position="70"/>
        <end position="235"/>
    </location>
</feature>
<comment type="subcellular location">
    <subcellularLocation>
        <location evidence="1">Cell membrane</location>
        <topology evidence="1">Multi-pass membrane protein</topology>
    </subcellularLocation>
</comment>
<evidence type="ECO:0000259" key="9">
    <source>
        <dbReference type="Pfam" id="PF13231"/>
    </source>
</evidence>
<feature type="transmembrane region" description="Helical" evidence="8">
    <location>
        <begin position="365"/>
        <end position="384"/>
    </location>
</feature>
<keyword evidence="5 8" id="KW-0812">Transmembrane</keyword>
<accession>A0A0G3EHX9</accession>
<evidence type="ECO:0000256" key="5">
    <source>
        <dbReference type="ARBA" id="ARBA00022692"/>
    </source>
</evidence>
<evidence type="ECO:0000256" key="2">
    <source>
        <dbReference type="ARBA" id="ARBA00022475"/>
    </source>
</evidence>
<dbReference type="GO" id="GO:0005886">
    <property type="term" value="C:plasma membrane"/>
    <property type="evidence" value="ECO:0007669"/>
    <property type="project" value="UniProtKB-SubCell"/>
</dbReference>
<feature type="transmembrane region" description="Helical" evidence="8">
    <location>
        <begin position="303"/>
        <end position="322"/>
    </location>
</feature>
<reference evidence="11" key="1">
    <citation type="submission" date="2015-02" db="EMBL/GenBank/DDBJ databases">
        <title>Description and complete genome sequence of the first cultured representative of the subdivision 5 of the Verrucomicrobia phylum.</title>
        <authorList>
            <person name="Spring S."/>
            <person name="Bunk B."/>
            <person name="Sproer C."/>
            <person name="Klenk H.-P."/>
        </authorList>
    </citation>
    <scope>NUCLEOTIDE SEQUENCE [LARGE SCALE GENOMIC DNA]</scope>
    <source>
        <strain evidence="11">L21-Fru-AB</strain>
    </source>
</reference>
<feature type="transmembrane region" description="Helical" evidence="8">
    <location>
        <begin position="169"/>
        <end position="191"/>
    </location>
</feature>
<evidence type="ECO:0000256" key="1">
    <source>
        <dbReference type="ARBA" id="ARBA00004651"/>
    </source>
</evidence>
<dbReference type="GO" id="GO:0009103">
    <property type="term" value="P:lipopolysaccharide biosynthetic process"/>
    <property type="evidence" value="ECO:0007669"/>
    <property type="project" value="UniProtKB-ARBA"/>
</dbReference>
<dbReference type="AlphaFoldDB" id="A0A0G3EHX9"/>
<feature type="transmembrane region" description="Helical" evidence="8">
    <location>
        <begin position="113"/>
        <end position="130"/>
    </location>
</feature>
<organism evidence="10 11">
    <name type="scientific">Kiritimatiella glycovorans</name>
    <dbReference type="NCBI Taxonomy" id="1307763"/>
    <lineage>
        <taxon>Bacteria</taxon>
        <taxon>Pseudomonadati</taxon>
        <taxon>Kiritimatiellota</taxon>
        <taxon>Kiritimatiellia</taxon>
        <taxon>Kiritimatiellales</taxon>
        <taxon>Kiritimatiellaceae</taxon>
        <taxon>Kiritimatiella</taxon>
    </lineage>
</organism>
<keyword evidence="11" id="KW-1185">Reference proteome</keyword>
<evidence type="ECO:0000256" key="4">
    <source>
        <dbReference type="ARBA" id="ARBA00022679"/>
    </source>
</evidence>
<reference evidence="10 11" key="2">
    <citation type="journal article" date="2016" name="ISME J.">
        <title>Characterization of the first cultured representative of Verrucomicrobia subdivision 5 indicates the proposal of a novel phylum.</title>
        <authorList>
            <person name="Spring S."/>
            <person name="Bunk B."/>
            <person name="Sproer C."/>
            <person name="Schumann P."/>
            <person name="Rohde M."/>
            <person name="Tindall B.J."/>
            <person name="Klenk H.P."/>
        </authorList>
    </citation>
    <scope>NUCLEOTIDE SEQUENCE [LARGE SCALE GENOMIC DNA]</scope>
    <source>
        <strain evidence="10 11">L21-Fru-AB</strain>
    </source>
</reference>
<dbReference type="EMBL" id="CP010904">
    <property type="protein sequence ID" value="AKJ65032.1"/>
    <property type="molecule type" value="Genomic_DNA"/>
</dbReference>
<feature type="transmembrane region" description="Helical" evidence="8">
    <location>
        <begin position="273"/>
        <end position="291"/>
    </location>
</feature>
<feature type="transmembrane region" description="Helical" evidence="8">
    <location>
        <begin position="334"/>
        <end position="353"/>
    </location>
</feature>
<feature type="transmembrane region" description="Helical" evidence="8">
    <location>
        <begin position="85"/>
        <end position="106"/>
    </location>
</feature>
<dbReference type="PANTHER" id="PTHR33908">
    <property type="entry name" value="MANNOSYLTRANSFERASE YKCB-RELATED"/>
    <property type="match status" value="1"/>
</dbReference>
<proteinExistence type="predicted"/>
<keyword evidence="7 8" id="KW-0472">Membrane</keyword>
<dbReference type="KEGG" id="vbl:L21SP4_01795"/>
<feature type="transmembrane region" description="Helical" evidence="8">
    <location>
        <begin position="220"/>
        <end position="239"/>
    </location>
</feature>
<dbReference type="InterPro" id="IPR038731">
    <property type="entry name" value="RgtA/B/C-like"/>
</dbReference>
<gene>
    <name evidence="10" type="ORF">L21SP4_01795</name>
</gene>
<dbReference type="RefSeq" id="WP_052882300.1">
    <property type="nucleotide sequence ID" value="NZ_CP010904.1"/>
</dbReference>
<feature type="transmembrane region" description="Helical" evidence="8">
    <location>
        <begin position="136"/>
        <end position="157"/>
    </location>
</feature>